<dbReference type="InterPro" id="IPR001405">
    <property type="entry name" value="UPF0758"/>
</dbReference>
<comment type="caution">
    <text evidence="8">The sequence shown here is derived from an EMBL/GenBank/DDBJ whole genome shotgun (WGS) entry which is preliminary data.</text>
</comment>
<dbReference type="GO" id="GO:0046872">
    <property type="term" value="F:metal ion binding"/>
    <property type="evidence" value="ECO:0007669"/>
    <property type="project" value="UniProtKB-KW"/>
</dbReference>
<keyword evidence="3" id="KW-0479">Metal-binding</keyword>
<sequence length="683" mass="77903">MVNKEKVAMLNKTNKYSIDEIRVRLRNEDTSKLLTDESIDNPATAVKFLGDYMKDLDQEHFMILNLNSANEPINFSVATMKAIDYAGMDIRNLFKSTVSSNASRVMVLHNHPNEHVEISDLDKIFTANIYAATQQLNLEFVDHVVISKGTEEIYSFRENGLLKDIEDTYEQSNLVTEKDSNYIDNPAYKELQKNILEWINREYEQENTEEYLNEDPEHIGLAFTTFGKDEHESQAECDLKNLTFTHYFDGVPITHIDFINNANGDIDQAIADMQSYICDGDFNDLVYPNEEDLRLVMNLELDANDEVVPYKKPANEVVEDYKKEIAERFIELINKDESSMTWVKEWSTAFEKQRSLTSNIPYKGRNAFMLSVIAALKGYSDPRWVTFNGLRNFDGAHVKKGEKGVHIERWIVSDLTKKKGEKDKFIDFDKLKKLIKSGERDVREFAIFPKIFTVFNVEQCEGVPPLVEQEEKKINQEQYVTDVANGMKVKLLNDGGDNAYYSPFEDTVHLPNKNAFSSDYAYNATALHELGHATGSARRLQRNQKNNFGSQAYAFEELVAEMTSCLAASRLMPSDADMDSYIQEHSKNHLAYVKGWSTIIKNNPNAIEDALKQATLATDFMDMAANVITVDRFNELHKSEACVHKEDGVFSVENFGLNPINTTTLAIDVSEELTQTLSKGRSL</sequence>
<dbReference type="PANTHER" id="PTHR30471:SF3">
    <property type="entry name" value="UPF0758 PROTEIN YEES-RELATED"/>
    <property type="match status" value="1"/>
</dbReference>
<gene>
    <name evidence="8" type="ORF">DWX20_01880</name>
</gene>
<evidence type="ECO:0000256" key="2">
    <source>
        <dbReference type="ARBA" id="ARBA00022670"/>
    </source>
</evidence>
<dbReference type="AlphaFoldDB" id="A0A412PI45"/>
<evidence type="ECO:0000259" key="7">
    <source>
        <dbReference type="PROSITE" id="PS50249"/>
    </source>
</evidence>
<keyword evidence="4" id="KW-0378">Hydrolase</keyword>
<dbReference type="EMBL" id="QRWX01000001">
    <property type="protein sequence ID" value="RGT57824.1"/>
    <property type="molecule type" value="Genomic_DNA"/>
</dbReference>
<evidence type="ECO:0000256" key="1">
    <source>
        <dbReference type="ARBA" id="ARBA00010243"/>
    </source>
</evidence>
<dbReference type="InterPro" id="IPR025657">
    <property type="entry name" value="RadC_JAB"/>
</dbReference>
<dbReference type="GO" id="GO:0003697">
    <property type="term" value="F:single-stranded DNA binding"/>
    <property type="evidence" value="ECO:0007669"/>
    <property type="project" value="InterPro"/>
</dbReference>
<dbReference type="PROSITE" id="PS50249">
    <property type="entry name" value="MPN"/>
    <property type="match status" value="1"/>
</dbReference>
<dbReference type="InterPro" id="IPR037518">
    <property type="entry name" value="MPN"/>
</dbReference>
<keyword evidence="5" id="KW-0862">Zinc</keyword>
<dbReference type="Proteomes" id="UP000284731">
    <property type="component" value="Unassembled WGS sequence"/>
</dbReference>
<dbReference type="Pfam" id="PF18818">
    <property type="entry name" value="MPTase-PolyVal"/>
    <property type="match status" value="1"/>
</dbReference>
<dbReference type="Pfam" id="PF04002">
    <property type="entry name" value="RadC"/>
    <property type="match status" value="1"/>
</dbReference>
<reference evidence="8 9" key="1">
    <citation type="submission" date="2018-08" db="EMBL/GenBank/DDBJ databases">
        <title>A genome reference for cultivated species of the human gut microbiota.</title>
        <authorList>
            <person name="Zou Y."/>
            <person name="Xue W."/>
            <person name="Luo G."/>
        </authorList>
    </citation>
    <scope>NUCLEOTIDE SEQUENCE [LARGE SCALE GENOMIC DNA]</scope>
    <source>
        <strain evidence="8 9">AF18-46</strain>
    </source>
</reference>
<keyword evidence="6" id="KW-0482">Metalloprotease</keyword>
<dbReference type="InterPro" id="IPR013610">
    <property type="entry name" value="ArdC_N"/>
</dbReference>
<proteinExistence type="inferred from homology"/>
<organism evidence="8 9">
    <name type="scientific">Solobacterium moorei</name>
    <dbReference type="NCBI Taxonomy" id="102148"/>
    <lineage>
        <taxon>Bacteria</taxon>
        <taxon>Bacillati</taxon>
        <taxon>Bacillota</taxon>
        <taxon>Erysipelotrichia</taxon>
        <taxon>Erysipelotrichales</taxon>
        <taxon>Erysipelotrichaceae</taxon>
        <taxon>Solobacterium</taxon>
    </lineage>
</organism>
<evidence type="ECO:0000256" key="5">
    <source>
        <dbReference type="ARBA" id="ARBA00022833"/>
    </source>
</evidence>
<evidence type="ECO:0000313" key="8">
    <source>
        <dbReference type="EMBL" id="RGT57824.1"/>
    </source>
</evidence>
<feature type="domain" description="MPN" evidence="7">
    <location>
        <begin position="38"/>
        <end position="162"/>
    </location>
</feature>
<dbReference type="InterPro" id="IPR041459">
    <property type="entry name" value="MPTase-PolyVal"/>
</dbReference>
<protein>
    <submittedName>
        <fullName evidence="8">DUF1738 domain-containing protein</fullName>
    </submittedName>
</protein>
<dbReference type="Gene3D" id="3.40.140.10">
    <property type="entry name" value="Cytidine Deaminase, domain 2"/>
    <property type="match status" value="1"/>
</dbReference>
<dbReference type="GO" id="GO:0008237">
    <property type="term" value="F:metallopeptidase activity"/>
    <property type="evidence" value="ECO:0007669"/>
    <property type="project" value="UniProtKB-KW"/>
</dbReference>
<evidence type="ECO:0000256" key="6">
    <source>
        <dbReference type="ARBA" id="ARBA00023049"/>
    </source>
</evidence>
<dbReference type="GO" id="GO:0006508">
    <property type="term" value="P:proteolysis"/>
    <property type="evidence" value="ECO:0007669"/>
    <property type="project" value="UniProtKB-KW"/>
</dbReference>
<name>A0A412PI45_9FIRM</name>
<accession>A0A412PI45</accession>
<dbReference type="Pfam" id="PF08401">
    <property type="entry name" value="ArdcN"/>
    <property type="match status" value="1"/>
</dbReference>
<evidence type="ECO:0000313" key="9">
    <source>
        <dbReference type="Proteomes" id="UP000284731"/>
    </source>
</evidence>
<comment type="similarity">
    <text evidence="1">Belongs to the UPF0758 family.</text>
</comment>
<keyword evidence="2" id="KW-0645">Protease</keyword>
<evidence type="ECO:0000256" key="4">
    <source>
        <dbReference type="ARBA" id="ARBA00022801"/>
    </source>
</evidence>
<evidence type="ECO:0000256" key="3">
    <source>
        <dbReference type="ARBA" id="ARBA00022723"/>
    </source>
</evidence>
<dbReference type="PANTHER" id="PTHR30471">
    <property type="entry name" value="DNA REPAIR PROTEIN RADC"/>
    <property type="match status" value="1"/>
</dbReference>